<accession>A0A2N9HMJ5</accession>
<dbReference type="PANTHER" id="PTHR33116">
    <property type="entry name" value="REVERSE TRANSCRIPTASE ZINC-BINDING DOMAIN-CONTAINING PROTEIN-RELATED-RELATED"/>
    <property type="match status" value="1"/>
</dbReference>
<protein>
    <recommendedName>
        <fullName evidence="2">DUF4283 domain-containing protein</fullName>
    </recommendedName>
</protein>
<reference evidence="3" key="1">
    <citation type="submission" date="2018-02" db="EMBL/GenBank/DDBJ databases">
        <authorList>
            <person name="Cohen D.B."/>
            <person name="Kent A.D."/>
        </authorList>
    </citation>
    <scope>NUCLEOTIDE SEQUENCE</scope>
</reference>
<feature type="domain" description="DUF4283" evidence="2">
    <location>
        <begin position="38"/>
        <end position="110"/>
    </location>
</feature>
<dbReference type="EMBL" id="OIVN01003669">
    <property type="protein sequence ID" value="SPD12839.1"/>
    <property type="molecule type" value="Genomic_DNA"/>
</dbReference>
<name>A0A2N9HMJ5_FAGSY</name>
<evidence type="ECO:0000259" key="2">
    <source>
        <dbReference type="Pfam" id="PF14111"/>
    </source>
</evidence>
<dbReference type="Gene3D" id="3.60.10.10">
    <property type="entry name" value="Endonuclease/exonuclease/phosphatase"/>
    <property type="match status" value="1"/>
</dbReference>
<evidence type="ECO:0000313" key="3">
    <source>
        <dbReference type="EMBL" id="SPD12839.1"/>
    </source>
</evidence>
<evidence type="ECO:0000256" key="1">
    <source>
        <dbReference type="SAM" id="MobiDB-lite"/>
    </source>
</evidence>
<dbReference type="PANTHER" id="PTHR33116:SF86">
    <property type="entry name" value="REVERSE TRANSCRIPTASE DOMAIN-CONTAINING PROTEIN"/>
    <property type="match status" value="1"/>
</dbReference>
<dbReference type="InterPro" id="IPR036691">
    <property type="entry name" value="Endo/exonu/phosph_ase_sf"/>
</dbReference>
<dbReference type="InterPro" id="IPR025558">
    <property type="entry name" value="DUF4283"/>
</dbReference>
<dbReference type="Pfam" id="PF14111">
    <property type="entry name" value="DUF4283"/>
    <property type="match status" value="1"/>
</dbReference>
<dbReference type="SUPFAM" id="SSF56219">
    <property type="entry name" value="DNase I-like"/>
    <property type="match status" value="1"/>
</dbReference>
<proteinExistence type="predicted"/>
<dbReference type="AlphaFoldDB" id="A0A2N9HMJ5"/>
<sequence>MEEITSLCNKMSLTAKEDLRVDLSGEQGVTGGVLAAMFLTKRIINIEAVMRTLRPLWRAKGGLKGRNMGNNRVIFLFVNTVEMEWVIANGPWSFDKFLILLKRVDDDSSFSKVVFNSCAFWVQFHDLPPCHMSTAVCGKIGSTLGTVELVEELDEGRGSAPLSWQKGVAWRCSGALETECFFNRPFQRFDSWTPDSKEGRTPQMSTGHSGKGTPGKVDGLTVKNITGPVQASPNITSVKPGAGTGLSTDQLAHVGSIHSGPPSLGPMGAPSISTAPPTKLKNSIEGSWKRMARMVVSPTSSSGLDIGGGCFATPPDAMSCLVWNCRGLRNPRTVHGLTIMVRQKDPLVLFLSETKLDKVGWRFYGVSGNLEGSLWCRVGVKVVVLLYSGTGAWLYQSLLTLIIILMQSWIIRALMHGALRGSTVHQRWKVIIMSCLVGMRSGGGCLDPNLQMLQFCKVVDDCDFVDLGHSGPSFTWWNGRNGDARVLERLDRSLAMTEWLLRYPNCQVHHLHAVFSDHRPLWIELQPSAQSFLPRKKVFQFEEMWTMDPHCEEEEDDGIGKSIMSYYKSLFDSSNPGDMEKVLDGVDTVVSAEMNMGRSKSTSFVQLKERLWRKVQGWKERLFTQARKEVLIKAVLQAIPTYTMHCFKLPKRLCTDLESIIHNFWWGHMGDSQKVHWVKWSSLCQFKLMGGMGYQIMRFNNTLLAKQVWRLFHNKESLLYKVFKAKFFRHRTIMDARHSAHASYVWKSILSAKHVITKGTRWRIGNRLSTKIWHAKWLPPPSPGHPLSPNSILPQDACVFSLILTDPGIWNKPLIDRIFNPGDAQLITSLALSMKNEDAMHALWTCPELLSTWVPHTLARKLTRRRYLSLLDVLSDLFMLGTVESIAEFCFTLWLLWNRRNKALYRNEFDPLCSIPQLAASLSSEFLEAHKTEAPILPAPPTPIWKPPSHCAYKINFDAALSSANVRNRGGGDYSRWSRPPNRHPVQTFSVSACG</sequence>
<gene>
    <name evidence="3" type="ORF">FSB_LOCUS40721</name>
</gene>
<feature type="region of interest" description="Disordered" evidence="1">
    <location>
        <begin position="192"/>
        <end position="217"/>
    </location>
</feature>
<organism evidence="3">
    <name type="scientific">Fagus sylvatica</name>
    <name type="common">Beechnut</name>
    <dbReference type="NCBI Taxonomy" id="28930"/>
    <lineage>
        <taxon>Eukaryota</taxon>
        <taxon>Viridiplantae</taxon>
        <taxon>Streptophyta</taxon>
        <taxon>Embryophyta</taxon>
        <taxon>Tracheophyta</taxon>
        <taxon>Spermatophyta</taxon>
        <taxon>Magnoliopsida</taxon>
        <taxon>eudicotyledons</taxon>
        <taxon>Gunneridae</taxon>
        <taxon>Pentapetalae</taxon>
        <taxon>rosids</taxon>
        <taxon>fabids</taxon>
        <taxon>Fagales</taxon>
        <taxon>Fagaceae</taxon>
        <taxon>Fagus</taxon>
    </lineage>
</organism>